<accession>G9QQ98</accession>
<evidence type="ECO:0000313" key="2">
    <source>
        <dbReference type="EMBL" id="EHL73165.1"/>
    </source>
</evidence>
<keyword evidence="3" id="KW-1185">Reference proteome</keyword>
<keyword evidence="1" id="KW-1133">Transmembrane helix</keyword>
<proteinExistence type="predicted"/>
<evidence type="ECO:0000313" key="3">
    <source>
        <dbReference type="Proteomes" id="UP000011747"/>
    </source>
</evidence>
<dbReference type="PATRIC" id="fig|665952.3.peg.3389"/>
<dbReference type="AlphaFoldDB" id="G9QQ98"/>
<organism evidence="2 3">
    <name type="scientific">Bacillus smithii 7_3_47FAA</name>
    <dbReference type="NCBI Taxonomy" id="665952"/>
    <lineage>
        <taxon>Bacteria</taxon>
        <taxon>Bacillati</taxon>
        <taxon>Bacillota</taxon>
        <taxon>Bacilli</taxon>
        <taxon>Bacillales</taxon>
        <taxon>Bacillaceae</taxon>
        <taxon>Bacillus</taxon>
    </lineage>
</organism>
<feature type="transmembrane region" description="Helical" evidence="1">
    <location>
        <begin position="135"/>
        <end position="153"/>
    </location>
</feature>
<keyword evidence="1" id="KW-0472">Membrane</keyword>
<evidence type="ECO:0000256" key="1">
    <source>
        <dbReference type="SAM" id="Phobius"/>
    </source>
</evidence>
<dbReference type="EMBL" id="ACWF01000159">
    <property type="protein sequence ID" value="EHL73165.1"/>
    <property type="molecule type" value="Genomic_DNA"/>
</dbReference>
<feature type="transmembrane region" description="Helical" evidence="1">
    <location>
        <begin position="165"/>
        <end position="187"/>
    </location>
</feature>
<evidence type="ECO:0008006" key="4">
    <source>
        <dbReference type="Google" id="ProtNLM"/>
    </source>
</evidence>
<dbReference type="RefSeq" id="WP_003355564.1">
    <property type="nucleotide sequence ID" value="NZ_JH414764.1"/>
</dbReference>
<feature type="transmembrane region" description="Helical" evidence="1">
    <location>
        <begin position="193"/>
        <end position="211"/>
    </location>
</feature>
<dbReference type="PANTHER" id="PTHR41307:SF1">
    <property type="entry name" value="MEMBRANE PROTEIN"/>
    <property type="match status" value="1"/>
</dbReference>
<reference evidence="2 3" key="1">
    <citation type="submission" date="2011-09" db="EMBL/GenBank/DDBJ databases">
        <title>The Genome Sequence of Bacillus smithii 7_3_47FAA.</title>
        <authorList>
            <consortium name="The Broad Institute Genome Sequencing Platform"/>
            <person name="Earl A."/>
            <person name="Ward D."/>
            <person name="Feldgarden M."/>
            <person name="Gevers D."/>
            <person name="Daigneault M."/>
            <person name="Strauss J."/>
            <person name="Allen-Vercoe E."/>
            <person name="Young S.K."/>
            <person name="Zeng Q."/>
            <person name="Gargeya S."/>
            <person name="Fitzgerald M."/>
            <person name="Haas B."/>
            <person name="Abouelleil A."/>
            <person name="Alvarado L."/>
            <person name="Arachchi H.M."/>
            <person name="Berlin A."/>
            <person name="Brown A."/>
            <person name="Chapman S.B."/>
            <person name="Chen Z."/>
            <person name="Dunbar C."/>
            <person name="Freedman E."/>
            <person name="Gearin G."/>
            <person name="Goldberg J."/>
            <person name="Griggs A."/>
            <person name="Gujja S."/>
            <person name="Heiman D."/>
            <person name="Howarth C."/>
            <person name="Larson L."/>
            <person name="Lui A."/>
            <person name="MacDonald P.J.P."/>
            <person name="Montmayeur A."/>
            <person name="Murphy C."/>
            <person name="Neiman D."/>
            <person name="Pearson M."/>
            <person name="Priest M."/>
            <person name="Roberts A."/>
            <person name="Saif S."/>
            <person name="Shea T."/>
            <person name="Shenoy N."/>
            <person name="Sisk P."/>
            <person name="Stolte C."/>
            <person name="Sykes S."/>
            <person name="Wortman J."/>
            <person name="Nusbaum C."/>
            <person name="Birren B."/>
        </authorList>
    </citation>
    <scope>NUCLEOTIDE SEQUENCE [LARGE SCALE GENOMIC DNA]</scope>
    <source>
        <strain evidence="2 3">7_3_47FAA</strain>
    </source>
</reference>
<protein>
    <recommendedName>
        <fullName evidence="4">DUF1129 domain-containing protein</fullName>
    </recommendedName>
</protein>
<dbReference type="Proteomes" id="UP000011747">
    <property type="component" value="Unassembled WGS sequence"/>
</dbReference>
<name>G9QQ98_9BACI</name>
<dbReference type="SUPFAM" id="SSF158560">
    <property type="entry name" value="BH3980-like"/>
    <property type="match status" value="1"/>
</dbReference>
<comment type="caution">
    <text evidence="2">The sequence shown here is derived from an EMBL/GenBank/DDBJ whole genome shotgun (WGS) entry which is preliminary data.</text>
</comment>
<dbReference type="Gene3D" id="1.10.1900.10">
    <property type="entry name" value="c-terminal domain of poly(a) binding protein"/>
    <property type="match status" value="1"/>
</dbReference>
<sequence>MTAEEMIQVNNERRKQLNEENRKYYENMLVYLRLSSIPEKKTEELLLEMLDHLLIAQEEGRSAEDVFGKNPESYCKEVVQTMGKQSYFRFSRFAFIFGIGLYIVFFIDGISRLIIYPLLTQFTDLPPVKGFSVDYFFTPIFMCLVIDIILLFLKESTFKKFSVRVLLGYVFPITIAYFLPLVIYFFLKDILPVIPIPAWASLLIGLLLWRIHKVVFKHVDIF</sequence>
<gene>
    <name evidence="2" type="ORF">HMPREF1015_00465</name>
</gene>
<dbReference type="HOGENOM" id="CLU_085026_2_0_9"/>
<keyword evidence="1" id="KW-0812">Transmembrane</keyword>
<dbReference type="PANTHER" id="PTHR41307">
    <property type="entry name" value="MEMBRANE PROTEIN-RELATED"/>
    <property type="match status" value="1"/>
</dbReference>
<feature type="transmembrane region" description="Helical" evidence="1">
    <location>
        <begin position="93"/>
        <end position="115"/>
    </location>
</feature>